<dbReference type="GO" id="GO:0005524">
    <property type="term" value="F:ATP binding"/>
    <property type="evidence" value="ECO:0007669"/>
    <property type="project" value="UniProtKB-UniRule"/>
</dbReference>
<name>A0A4S2H4N8_9PROT</name>
<feature type="binding site" evidence="13">
    <location>
        <position position="236"/>
    </location>
    <ligand>
        <name>Zn(2+)</name>
        <dbReference type="ChEBI" id="CHEBI:29105"/>
    </ligand>
</feature>
<feature type="binding site" evidence="13">
    <location>
        <position position="211"/>
    </location>
    <ligand>
        <name>Zn(2+)</name>
        <dbReference type="ChEBI" id="CHEBI:29105"/>
    </ligand>
</feature>
<dbReference type="Proteomes" id="UP000308054">
    <property type="component" value="Unassembled WGS sequence"/>
</dbReference>
<dbReference type="Pfam" id="PF01406">
    <property type="entry name" value="tRNA-synt_1e"/>
    <property type="match status" value="1"/>
</dbReference>
<dbReference type="GO" id="GO:0006423">
    <property type="term" value="P:cysteinyl-tRNA aminoacylation"/>
    <property type="evidence" value="ECO:0007669"/>
    <property type="project" value="UniProtKB-UniRule"/>
</dbReference>
<comment type="similarity">
    <text evidence="2 13">Belongs to the class-I aminoacyl-tRNA synthetase family.</text>
</comment>
<dbReference type="GO" id="GO:0005829">
    <property type="term" value="C:cytosol"/>
    <property type="evidence" value="ECO:0007669"/>
    <property type="project" value="TreeGrafter"/>
</dbReference>
<dbReference type="Gene3D" id="1.20.120.1910">
    <property type="entry name" value="Cysteine-tRNA ligase, C-terminal anti-codon recognition domain"/>
    <property type="match status" value="1"/>
</dbReference>
<evidence type="ECO:0000313" key="16">
    <source>
        <dbReference type="Proteomes" id="UP000308054"/>
    </source>
</evidence>
<evidence type="ECO:0000256" key="12">
    <source>
        <dbReference type="ARBA" id="ARBA00047398"/>
    </source>
</evidence>
<evidence type="ECO:0000256" key="8">
    <source>
        <dbReference type="ARBA" id="ARBA00022833"/>
    </source>
</evidence>
<dbReference type="InterPro" id="IPR032678">
    <property type="entry name" value="tRNA-synt_1_cat_dom"/>
</dbReference>
<feature type="binding site" evidence="13">
    <location>
        <position position="240"/>
    </location>
    <ligand>
        <name>Zn(2+)</name>
        <dbReference type="ChEBI" id="CHEBI:29105"/>
    </ligand>
</feature>
<keyword evidence="16" id="KW-1185">Reference proteome</keyword>
<evidence type="ECO:0000256" key="1">
    <source>
        <dbReference type="ARBA" id="ARBA00004496"/>
    </source>
</evidence>
<dbReference type="FunFam" id="3.40.50.620:FF:000068">
    <property type="entry name" value="Cysteine--tRNA ligase"/>
    <property type="match status" value="1"/>
</dbReference>
<feature type="domain" description="Cysteinyl-tRNA synthetase class Ia DALR" evidence="14">
    <location>
        <begin position="343"/>
        <end position="402"/>
    </location>
</feature>
<evidence type="ECO:0000256" key="9">
    <source>
        <dbReference type="ARBA" id="ARBA00022840"/>
    </source>
</evidence>
<gene>
    <name evidence="13" type="primary">cysS</name>
    <name evidence="15" type="ORF">E5163_05120</name>
</gene>
<dbReference type="EC" id="6.1.1.16" evidence="13"/>
<dbReference type="InterPro" id="IPR009080">
    <property type="entry name" value="tRNAsynth_Ia_anticodon-bd"/>
</dbReference>
<comment type="catalytic activity">
    <reaction evidence="12 13">
        <text>tRNA(Cys) + L-cysteine + ATP = L-cysteinyl-tRNA(Cys) + AMP + diphosphate</text>
        <dbReference type="Rhea" id="RHEA:17773"/>
        <dbReference type="Rhea" id="RHEA-COMP:9661"/>
        <dbReference type="Rhea" id="RHEA-COMP:9679"/>
        <dbReference type="ChEBI" id="CHEBI:30616"/>
        <dbReference type="ChEBI" id="CHEBI:33019"/>
        <dbReference type="ChEBI" id="CHEBI:35235"/>
        <dbReference type="ChEBI" id="CHEBI:78442"/>
        <dbReference type="ChEBI" id="CHEBI:78517"/>
        <dbReference type="ChEBI" id="CHEBI:456215"/>
        <dbReference type="EC" id="6.1.1.16"/>
    </reaction>
</comment>
<dbReference type="Pfam" id="PF09190">
    <property type="entry name" value="DALR_2"/>
    <property type="match status" value="1"/>
</dbReference>
<keyword evidence="8 13" id="KW-0862">Zinc</keyword>
<evidence type="ECO:0000256" key="7">
    <source>
        <dbReference type="ARBA" id="ARBA00022741"/>
    </source>
</evidence>
<keyword evidence="5 13" id="KW-0436">Ligase</keyword>
<dbReference type="InterPro" id="IPR015803">
    <property type="entry name" value="Cys-tRNA-ligase"/>
</dbReference>
<evidence type="ECO:0000256" key="13">
    <source>
        <dbReference type="HAMAP-Rule" id="MF_00041"/>
    </source>
</evidence>
<dbReference type="InterPro" id="IPR024909">
    <property type="entry name" value="Cys-tRNA/MSH_ligase"/>
</dbReference>
<feature type="binding site" evidence="13">
    <location>
        <position position="272"/>
    </location>
    <ligand>
        <name>ATP</name>
        <dbReference type="ChEBI" id="CHEBI:30616"/>
    </ligand>
</feature>
<keyword evidence="4 13" id="KW-0963">Cytoplasm</keyword>
<dbReference type="Gene3D" id="3.40.50.620">
    <property type="entry name" value="HUPs"/>
    <property type="match status" value="1"/>
</dbReference>
<feature type="short sequence motif" description="'KMSKS' region" evidence="13">
    <location>
        <begin position="269"/>
        <end position="273"/>
    </location>
</feature>
<comment type="cofactor">
    <cofactor evidence="13">
        <name>Zn(2+)</name>
        <dbReference type="ChEBI" id="CHEBI:29105"/>
    </cofactor>
    <text evidence="13">Binds 1 zinc ion per subunit.</text>
</comment>
<evidence type="ECO:0000259" key="14">
    <source>
        <dbReference type="SMART" id="SM00840"/>
    </source>
</evidence>
<dbReference type="SMART" id="SM00840">
    <property type="entry name" value="DALR_2"/>
    <property type="match status" value="1"/>
</dbReference>
<keyword evidence="10 13" id="KW-0648">Protein biosynthesis</keyword>
<organism evidence="15 16">
    <name type="scientific">Marinicauda algicola</name>
    <dbReference type="NCBI Taxonomy" id="2029849"/>
    <lineage>
        <taxon>Bacteria</taxon>
        <taxon>Pseudomonadati</taxon>
        <taxon>Pseudomonadota</taxon>
        <taxon>Alphaproteobacteria</taxon>
        <taxon>Maricaulales</taxon>
        <taxon>Maricaulaceae</taxon>
        <taxon>Marinicauda</taxon>
    </lineage>
</organism>
<dbReference type="EMBL" id="SRXW01000001">
    <property type="protein sequence ID" value="TGY90503.1"/>
    <property type="molecule type" value="Genomic_DNA"/>
</dbReference>
<evidence type="ECO:0000256" key="5">
    <source>
        <dbReference type="ARBA" id="ARBA00022598"/>
    </source>
</evidence>
<evidence type="ECO:0000256" key="10">
    <source>
        <dbReference type="ARBA" id="ARBA00022917"/>
    </source>
</evidence>
<dbReference type="SUPFAM" id="SSF52374">
    <property type="entry name" value="Nucleotidylyl transferase"/>
    <property type="match status" value="1"/>
</dbReference>
<reference evidence="15 16" key="1">
    <citation type="journal article" date="2017" name="Int. J. Syst. Evol. Microbiol.">
        <title>Marinicauda algicola sp. nov., isolated from a marine red alga Rhodosorus marinus.</title>
        <authorList>
            <person name="Jeong S.E."/>
            <person name="Jeon S.H."/>
            <person name="Chun B.H."/>
            <person name="Kim D.W."/>
            <person name="Jeon C.O."/>
        </authorList>
    </citation>
    <scope>NUCLEOTIDE SEQUENCE [LARGE SCALE GENOMIC DNA]</scope>
    <source>
        <strain evidence="15 16">JCM 31718</strain>
    </source>
</reference>
<dbReference type="OrthoDB" id="9815130at2"/>
<dbReference type="InterPro" id="IPR015273">
    <property type="entry name" value="Cys-tRNA-synt_Ia_DALR"/>
</dbReference>
<comment type="subcellular location">
    <subcellularLocation>
        <location evidence="1 13">Cytoplasm</location>
    </subcellularLocation>
</comment>
<comment type="subunit">
    <text evidence="3 13">Monomer.</text>
</comment>
<feature type="binding site" evidence="13">
    <location>
        <position position="29"/>
    </location>
    <ligand>
        <name>Zn(2+)</name>
        <dbReference type="ChEBI" id="CHEBI:29105"/>
    </ligand>
</feature>
<evidence type="ECO:0000256" key="6">
    <source>
        <dbReference type="ARBA" id="ARBA00022723"/>
    </source>
</evidence>
<dbReference type="InterPro" id="IPR056411">
    <property type="entry name" value="CysS_C"/>
</dbReference>
<dbReference type="CDD" id="cd00672">
    <property type="entry name" value="CysRS_core"/>
    <property type="match status" value="1"/>
</dbReference>
<evidence type="ECO:0000256" key="3">
    <source>
        <dbReference type="ARBA" id="ARBA00011245"/>
    </source>
</evidence>
<keyword evidence="7 13" id="KW-0547">Nucleotide-binding</keyword>
<feature type="short sequence motif" description="'HIGH' region" evidence="13">
    <location>
        <begin position="31"/>
        <end position="41"/>
    </location>
</feature>
<evidence type="ECO:0000256" key="4">
    <source>
        <dbReference type="ARBA" id="ARBA00022490"/>
    </source>
</evidence>
<dbReference type="PANTHER" id="PTHR10890">
    <property type="entry name" value="CYSTEINYL-TRNA SYNTHETASE"/>
    <property type="match status" value="1"/>
</dbReference>
<evidence type="ECO:0000256" key="2">
    <source>
        <dbReference type="ARBA" id="ARBA00005594"/>
    </source>
</evidence>
<keyword evidence="9 13" id="KW-0067">ATP-binding</keyword>
<dbReference type="NCBIfam" id="TIGR00435">
    <property type="entry name" value="cysS"/>
    <property type="match status" value="1"/>
</dbReference>
<proteinExistence type="inferred from homology"/>
<dbReference type="Pfam" id="PF23493">
    <property type="entry name" value="CysS_C"/>
    <property type="match status" value="1"/>
</dbReference>
<dbReference type="PANTHER" id="PTHR10890:SF3">
    <property type="entry name" value="CYSTEINE--TRNA LIGASE, CYTOPLASMIC"/>
    <property type="match status" value="1"/>
</dbReference>
<dbReference type="InterPro" id="IPR014729">
    <property type="entry name" value="Rossmann-like_a/b/a_fold"/>
</dbReference>
<dbReference type="PRINTS" id="PR00983">
    <property type="entry name" value="TRNASYNTHCYS"/>
</dbReference>
<dbReference type="GO" id="GO:0004817">
    <property type="term" value="F:cysteine-tRNA ligase activity"/>
    <property type="evidence" value="ECO:0007669"/>
    <property type="project" value="UniProtKB-UniRule"/>
</dbReference>
<dbReference type="AlphaFoldDB" id="A0A4S2H4N8"/>
<protein>
    <recommendedName>
        <fullName evidence="13">Cysteine--tRNA ligase</fullName>
        <ecNumber evidence="13">6.1.1.16</ecNumber>
    </recommendedName>
    <alternativeName>
        <fullName evidence="13">Cysteinyl-tRNA synthetase</fullName>
        <shortName evidence="13">CysRS</shortName>
    </alternativeName>
</protein>
<keyword evidence="11 13" id="KW-0030">Aminoacyl-tRNA synthetase</keyword>
<accession>A0A4S2H4N8</accession>
<keyword evidence="6 13" id="KW-0479">Metal-binding</keyword>
<evidence type="ECO:0000256" key="11">
    <source>
        <dbReference type="ARBA" id="ARBA00023146"/>
    </source>
</evidence>
<sequence>MVLKLHDTASRKKRVFVPQDETRVTMYVCGPTVYAPAHVGNFRPEVVFDVLFRVLRHAYGADRVVFARNFTDVDDKINAAAAREDVEISVISERYARIYHEDARALNILPKTFEPKATGHMDDIIAFIDQLIASGHAYAAEGHVLFSVASFQGYGSFSRRSLEDMIAGARVEVAPYKTDPADFVLWKPAKPGEPAWESPWGPGRPGWHIECSAMIERQLGETIDIHGGGIDLVFPHHENEIAQSVCAHGGKPLANYWLHNGFLSMNAEKMSKSEGNIVTVHEMLARGFPGEVIRYALLTGHYRAPLDWSEALMERARKSLDRLYGVLRRLKPIEPAKVAAPDAVLAALEDDLNTPRALAALFEIAGRANKAEDEAERAKAKGELLAAGALLGLLSNDPDTWFGLESISEAERAAIDRLVAERAEARKAKDFARADAIRDQLDQRGIVVEDSPEGSVWRMGSGATETRYLRAAIEHLSKYGFQEGSAQRAPRHAEAVLRRNEKNYFLVSALGGRGDSSVLVEEPLWKLRQEVELENGSVILVVSKELLQTLQARVENSLLFGYLTVDQRGSWELVRE</sequence>
<dbReference type="SUPFAM" id="SSF47323">
    <property type="entry name" value="Anticodon-binding domain of a subclass of class I aminoacyl-tRNA synthetases"/>
    <property type="match status" value="1"/>
</dbReference>
<dbReference type="GO" id="GO:0008270">
    <property type="term" value="F:zinc ion binding"/>
    <property type="evidence" value="ECO:0007669"/>
    <property type="project" value="UniProtKB-UniRule"/>
</dbReference>
<dbReference type="HAMAP" id="MF_00041">
    <property type="entry name" value="Cys_tRNA_synth"/>
    <property type="match status" value="1"/>
</dbReference>
<comment type="caution">
    <text evidence="15">The sequence shown here is derived from an EMBL/GenBank/DDBJ whole genome shotgun (WGS) entry which is preliminary data.</text>
</comment>
<evidence type="ECO:0000313" key="15">
    <source>
        <dbReference type="EMBL" id="TGY90503.1"/>
    </source>
</evidence>